<organism evidence="3 4">
    <name type="scientific">Sapajus apella</name>
    <name type="common">Brown-capped capuchin</name>
    <name type="synonym">Cebus apella</name>
    <dbReference type="NCBI Taxonomy" id="9515"/>
    <lineage>
        <taxon>Eukaryota</taxon>
        <taxon>Metazoa</taxon>
        <taxon>Chordata</taxon>
        <taxon>Craniata</taxon>
        <taxon>Vertebrata</taxon>
        <taxon>Euteleostomi</taxon>
        <taxon>Mammalia</taxon>
        <taxon>Eutheria</taxon>
        <taxon>Euarchontoglires</taxon>
        <taxon>Primates</taxon>
        <taxon>Haplorrhini</taxon>
        <taxon>Platyrrhini</taxon>
        <taxon>Cebidae</taxon>
        <taxon>Cebinae</taxon>
        <taxon>Sapajus</taxon>
    </lineage>
</organism>
<evidence type="ECO:0000313" key="3">
    <source>
        <dbReference type="Proteomes" id="UP000504640"/>
    </source>
</evidence>
<accession>A0A6J3GRE5</accession>
<keyword evidence="3" id="KW-1185">Reference proteome</keyword>
<dbReference type="PANTHER" id="PTHR23095:SF20">
    <property type="entry name" value="PARANEOPLASTIC ANTIGEN MA6E"/>
    <property type="match status" value="1"/>
</dbReference>
<feature type="domain" description="Paraneoplastic antigen Ma-like C-terminal" evidence="2">
    <location>
        <begin position="28"/>
        <end position="189"/>
    </location>
</feature>
<gene>
    <name evidence="4" type="primary">LOC116540600</name>
</gene>
<name>A0A6J3GRE5_SAPAP</name>
<feature type="region of interest" description="Disordered" evidence="1">
    <location>
        <begin position="204"/>
        <end position="334"/>
    </location>
</feature>
<dbReference type="AlphaFoldDB" id="A0A6J3GRE5"/>
<feature type="compositionally biased region" description="Basic and acidic residues" evidence="1">
    <location>
        <begin position="354"/>
        <end position="384"/>
    </location>
</feature>
<dbReference type="Proteomes" id="UP000504640">
    <property type="component" value="Unplaced"/>
</dbReference>
<dbReference type="RefSeq" id="XP_032120047.1">
    <property type="nucleotide sequence ID" value="XM_032264156.1"/>
</dbReference>
<proteinExistence type="predicted"/>
<dbReference type="GeneID" id="116540600"/>
<dbReference type="InterPro" id="IPR026523">
    <property type="entry name" value="PNMA"/>
</dbReference>
<dbReference type="Pfam" id="PF14893">
    <property type="entry name" value="PNMA"/>
    <property type="match status" value="1"/>
</dbReference>
<dbReference type="InterPro" id="IPR048270">
    <property type="entry name" value="PNMA_C"/>
</dbReference>
<evidence type="ECO:0000256" key="1">
    <source>
        <dbReference type="SAM" id="MobiDB-lite"/>
    </source>
</evidence>
<feature type="region of interest" description="Disordered" evidence="1">
    <location>
        <begin position="349"/>
        <end position="384"/>
    </location>
</feature>
<evidence type="ECO:0000313" key="4">
    <source>
        <dbReference type="RefSeq" id="XP_032120047.1"/>
    </source>
</evidence>
<dbReference type="PANTHER" id="PTHR23095">
    <property type="entry name" value="PARANEOPLASTIC ANTIGEN"/>
    <property type="match status" value="1"/>
</dbReference>
<evidence type="ECO:0000259" key="2">
    <source>
        <dbReference type="Pfam" id="PF14893"/>
    </source>
</evidence>
<sequence length="536" mass="57633">MARAWVQPWGCALQAVQENRASRELRPFSGREQPGCVEESFESWLEHAKDMLQLWYHELERDRRRWLLESLGGPALDVVSGLLEEDPNLSARDCLAALGQVFTDRDTRMTSWLKFLTCTQGPQEGLFAFVVRLEGLLQRAVEKGAVHHALANRFRLRQVLSRARPSEALQDTLRGMQLDRRPPGFLGLLRLIREMEVWAASPARSQQGAAWPEAPVESEDPAASQMAPARGDVAQASPARGDASEAGPGTEDAAQADSATKDAARGASATEEDENAPAGLKGLGLTGPPEAPGPSPAWMGSAANMARGGPVCEPEGLVHAGGQEADKPSQGGLSPSWRSWKMRMGFSPEAPRTFLRDGGKEVTGHGKRSPHDHDGDRDCGRKNWTTDREGLPCLRLPRELLSCDDPVRAIMQGPAPANGLEKGLPEASGYCQSPPSWQEADLGSWGRREVAAGPEAGAGEDKAPCQEPKEERPGICGLSWLFAVSLCVVVPFSSMVSRAREDHERVGGAGCPFPPSRSTAEARGALAAMASGVELS</sequence>
<protein>
    <submittedName>
        <fullName evidence="4">LOW QUALITY PROTEIN: paraneoplastic antigen Ma6F-like</fullName>
    </submittedName>
</protein>
<reference evidence="4" key="1">
    <citation type="submission" date="2025-08" db="UniProtKB">
        <authorList>
            <consortium name="RefSeq"/>
        </authorList>
    </citation>
    <scope>IDENTIFICATION</scope>
    <source>
        <tissue evidence="4">Blood</tissue>
    </source>
</reference>